<keyword evidence="3" id="KW-1185">Reference proteome</keyword>
<name>A0ABQ4J8C3_9ACTN</name>
<dbReference type="EMBL" id="BOPC01000021">
    <property type="protein sequence ID" value="GIJ26415.1"/>
    <property type="molecule type" value="Genomic_DNA"/>
</dbReference>
<sequence>MRTTAVVSAEPGSIRPDLPIPLAPLESPAGLLRRLTFGPGRSFQRARNVTLGWLAAAALTVIVDRLLVAHLVTSCVAVVLVGYAIARVAALVIVERRQNVFEWRWLADQSRLLRRHSFEVIAFRVRITADDSRSAVRILDLTNPADVEWLLARQADSESASSLQARIEFGYWPTDSFGRGSDSVRRGLTDLEVHPVDVPLGRARVRFPQARYVTVAEDSGSGSRWPGRVASWSLIGPVLLTTARPAPAT</sequence>
<keyword evidence="1" id="KW-1133">Transmembrane helix</keyword>
<feature type="transmembrane region" description="Helical" evidence="1">
    <location>
        <begin position="69"/>
        <end position="94"/>
    </location>
</feature>
<proteinExistence type="predicted"/>
<accession>A0ABQ4J8C3</accession>
<gene>
    <name evidence="2" type="ORF">Vqi01_15770</name>
</gene>
<organism evidence="2 3">
    <name type="scientific">Micromonospora qiuiae</name>
    <dbReference type="NCBI Taxonomy" id="502268"/>
    <lineage>
        <taxon>Bacteria</taxon>
        <taxon>Bacillati</taxon>
        <taxon>Actinomycetota</taxon>
        <taxon>Actinomycetes</taxon>
        <taxon>Micromonosporales</taxon>
        <taxon>Micromonosporaceae</taxon>
        <taxon>Micromonospora</taxon>
    </lineage>
</organism>
<reference evidence="2 3" key="1">
    <citation type="submission" date="2021-01" db="EMBL/GenBank/DDBJ databases">
        <title>Whole genome shotgun sequence of Verrucosispora qiuiae NBRC 106684.</title>
        <authorList>
            <person name="Komaki H."/>
            <person name="Tamura T."/>
        </authorList>
    </citation>
    <scope>NUCLEOTIDE SEQUENCE [LARGE SCALE GENOMIC DNA]</scope>
    <source>
        <strain evidence="2 3">NBRC 106684</strain>
    </source>
</reference>
<keyword evidence="1" id="KW-0812">Transmembrane</keyword>
<evidence type="ECO:0000313" key="3">
    <source>
        <dbReference type="Proteomes" id="UP000653076"/>
    </source>
</evidence>
<keyword evidence="1" id="KW-0472">Membrane</keyword>
<dbReference type="Proteomes" id="UP000653076">
    <property type="component" value="Unassembled WGS sequence"/>
</dbReference>
<feature type="transmembrane region" description="Helical" evidence="1">
    <location>
        <begin position="46"/>
        <end position="63"/>
    </location>
</feature>
<evidence type="ECO:0000256" key="1">
    <source>
        <dbReference type="SAM" id="Phobius"/>
    </source>
</evidence>
<evidence type="ECO:0000313" key="2">
    <source>
        <dbReference type="EMBL" id="GIJ26415.1"/>
    </source>
</evidence>
<comment type="caution">
    <text evidence="2">The sequence shown here is derived from an EMBL/GenBank/DDBJ whole genome shotgun (WGS) entry which is preliminary data.</text>
</comment>
<protein>
    <submittedName>
        <fullName evidence="2">Uncharacterized protein</fullName>
    </submittedName>
</protein>